<dbReference type="AlphaFoldDB" id="A0A1M5U107"/>
<dbReference type="InterPro" id="IPR007419">
    <property type="entry name" value="BFD-like_2Fe2S-bd_dom"/>
</dbReference>
<protein>
    <submittedName>
        <fullName evidence="3">Glycerol-3-phosphate dehydrogenase</fullName>
    </submittedName>
</protein>
<reference evidence="4" key="1">
    <citation type="submission" date="2016-11" db="EMBL/GenBank/DDBJ databases">
        <authorList>
            <person name="Varghese N."/>
            <person name="Submissions S."/>
        </authorList>
    </citation>
    <scope>NUCLEOTIDE SEQUENCE [LARGE SCALE GENOMIC DNA]</scope>
    <source>
        <strain evidence="4">DSM 15807</strain>
    </source>
</reference>
<dbReference type="PANTHER" id="PTHR42720:SF1">
    <property type="entry name" value="GLYCEROL 3-PHOSPHATE OXIDASE"/>
    <property type="match status" value="1"/>
</dbReference>
<dbReference type="CDD" id="cd19946">
    <property type="entry name" value="GlpA-like_Fer2_BFD-like"/>
    <property type="match status" value="1"/>
</dbReference>
<feature type="domain" description="FAD dependent oxidoreductase" evidence="1">
    <location>
        <begin position="2"/>
        <end position="353"/>
    </location>
</feature>
<name>A0A1M5U107_9BACT</name>
<dbReference type="InterPro" id="IPR006076">
    <property type="entry name" value="FAD-dep_OxRdtase"/>
</dbReference>
<gene>
    <name evidence="3" type="ORF">SAMN02745199_1579</name>
</gene>
<evidence type="ECO:0000313" key="3">
    <source>
        <dbReference type="EMBL" id="SHH56648.1"/>
    </source>
</evidence>
<accession>A0A1M5U107</accession>
<evidence type="ECO:0000259" key="1">
    <source>
        <dbReference type="Pfam" id="PF01266"/>
    </source>
</evidence>
<evidence type="ECO:0000313" key="4">
    <source>
        <dbReference type="Proteomes" id="UP000242592"/>
    </source>
</evidence>
<dbReference type="InterPro" id="IPR052745">
    <property type="entry name" value="G3P_Oxidase/Oxidoreductase"/>
</dbReference>
<proteinExistence type="predicted"/>
<sequence>MKVFVIGAGIVGSLIARELSKYDIELHVIEKSPDIGWGVTKANSAIVHGGYDDPPGSVRAKFAALGNAMYERLSKELDFEFKRTGSYVVAFNNEELNYLKTLLKKGKTNGVENLEIISGDELRKKEPNINEKAIAALWCPTAGITEPWEVAIAAIENAQSNGAIIHLNEKVVDIIIQSGRIRKILTDKSEYNADIVINAAGLFADEIAKMAGVGEYEIFPRKGEYILLDKKLKNLVNSVIFPTPTEKSKGILVVPTVDGGILLGPNAVDLQKDRKDDLDTTNEGLQEVYVKTKNLVPKIDLSYTVKTFAGLRPETKKKDFIVGATKVWGFINAAGMRSPGLTAAPAIAKYIVEKVIQEDLKVSITKKKDFNPFREKIPHFEEDKLKEWEELVKKDPKYGKMICFCNKVSEAEIIEAIRRGARTLDGVKFRTRASFGRCQGGFCSLKILEIISRELSIPLEEIKQNYNNSWIVNGKVRA</sequence>
<dbReference type="STRING" id="1123380.SAMN02745199_1579"/>
<evidence type="ECO:0000259" key="2">
    <source>
        <dbReference type="Pfam" id="PF04324"/>
    </source>
</evidence>
<dbReference type="Pfam" id="PF01266">
    <property type="entry name" value="DAO"/>
    <property type="match status" value="1"/>
</dbReference>
<dbReference type="Gene3D" id="3.50.50.60">
    <property type="entry name" value="FAD/NAD(P)-binding domain"/>
    <property type="match status" value="1"/>
</dbReference>
<keyword evidence="4" id="KW-1185">Reference proteome</keyword>
<dbReference type="SUPFAM" id="SSF51905">
    <property type="entry name" value="FAD/NAD(P)-binding domain"/>
    <property type="match status" value="1"/>
</dbReference>
<dbReference type="EMBL" id="FQXN01000007">
    <property type="protein sequence ID" value="SHH56648.1"/>
    <property type="molecule type" value="Genomic_DNA"/>
</dbReference>
<dbReference type="InterPro" id="IPR041854">
    <property type="entry name" value="BFD-like_2Fe2S-bd_dom_sf"/>
</dbReference>
<dbReference type="PANTHER" id="PTHR42720">
    <property type="entry name" value="GLYCEROL-3-PHOSPHATE DEHYDROGENASE"/>
    <property type="match status" value="1"/>
</dbReference>
<dbReference type="Proteomes" id="UP000242592">
    <property type="component" value="Unassembled WGS sequence"/>
</dbReference>
<dbReference type="Gene3D" id="1.10.10.1100">
    <property type="entry name" value="BFD-like [2Fe-2S]-binding domain"/>
    <property type="match status" value="1"/>
</dbReference>
<dbReference type="Pfam" id="PF04324">
    <property type="entry name" value="Fer2_BFD"/>
    <property type="match status" value="1"/>
</dbReference>
<dbReference type="SUPFAM" id="SSF54373">
    <property type="entry name" value="FAD-linked reductases, C-terminal domain"/>
    <property type="match status" value="1"/>
</dbReference>
<organism evidence="3 4">
    <name type="scientific">Thermosipho atlanticus DSM 15807</name>
    <dbReference type="NCBI Taxonomy" id="1123380"/>
    <lineage>
        <taxon>Bacteria</taxon>
        <taxon>Thermotogati</taxon>
        <taxon>Thermotogota</taxon>
        <taxon>Thermotogae</taxon>
        <taxon>Thermotogales</taxon>
        <taxon>Fervidobacteriaceae</taxon>
        <taxon>Thermosipho</taxon>
    </lineage>
</organism>
<dbReference type="InterPro" id="IPR036188">
    <property type="entry name" value="FAD/NAD-bd_sf"/>
</dbReference>
<feature type="domain" description="BFD-like [2Fe-2S]-binding" evidence="2">
    <location>
        <begin position="401"/>
        <end position="452"/>
    </location>
</feature>
<dbReference type="RefSeq" id="WP_073073878.1">
    <property type="nucleotide sequence ID" value="NZ_FQXN01000007.1"/>
</dbReference>
<dbReference type="OrthoDB" id="9801699at2"/>
<dbReference type="Gene3D" id="3.30.9.10">
    <property type="entry name" value="D-Amino Acid Oxidase, subunit A, domain 2"/>
    <property type="match status" value="1"/>
</dbReference>